<dbReference type="Proteomes" id="UP000299102">
    <property type="component" value="Unassembled WGS sequence"/>
</dbReference>
<organism evidence="2 3">
    <name type="scientific">Eumeta variegata</name>
    <name type="common">Bagworm moth</name>
    <name type="synonym">Eumeta japonica</name>
    <dbReference type="NCBI Taxonomy" id="151549"/>
    <lineage>
        <taxon>Eukaryota</taxon>
        <taxon>Metazoa</taxon>
        <taxon>Ecdysozoa</taxon>
        <taxon>Arthropoda</taxon>
        <taxon>Hexapoda</taxon>
        <taxon>Insecta</taxon>
        <taxon>Pterygota</taxon>
        <taxon>Neoptera</taxon>
        <taxon>Endopterygota</taxon>
        <taxon>Lepidoptera</taxon>
        <taxon>Glossata</taxon>
        <taxon>Ditrysia</taxon>
        <taxon>Tineoidea</taxon>
        <taxon>Psychidae</taxon>
        <taxon>Oiketicinae</taxon>
        <taxon>Eumeta</taxon>
    </lineage>
</organism>
<feature type="compositionally biased region" description="Basic and acidic residues" evidence="1">
    <location>
        <begin position="1"/>
        <end position="10"/>
    </location>
</feature>
<dbReference type="EMBL" id="BGZK01001709">
    <property type="protein sequence ID" value="GBP84978.1"/>
    <property type="molecule type" value="Genomic_DNA"/>
</dbReference>
<feature type="region of interest" description="Disordered" evidence="1">
    <location>
        <begin position="1"/>
        <end position="31"/>
    </location>
</feature>
<name>A0A4C1ZAY8_EUMVA</name>
<comment type="caution">
    <text evidence="2">The sequence shown here is derived from an EMBL/GenBank/DDBJ whole genome shotgun (WGS) entry which is preliminary data.</text>
</comment>
<accession>A0A4C1ZAY8</accession>
<keyword evidence="3" id="KW-1185">Reference proteome</keyword>
<evidence type="ECO:0000256" key="1">
    <source>
        <dbReference type="SAM" id="MobiDB-lite"/>
    </source>
</evidence>
<dbReference type="AlphaFoldDB" id="A0A4C1ZAY8"/>
<proteinExistence type="predicted"/>
<feature type="region of interest" description="Disordered" evidence="1">
    <location>
        <begin position="51"/>
        <end position="70"/>
    </location>
</feature>
<sequence length="70" mass="7847">MSRNRSRDGPSKTCFGSGPRLLFSTGTSSNPNDVRGKCRIMNCERNSPHKCTPQLLYDEDRTESSELKVP</sequence>
<evidence type="ECO:0000313" key="2">
    <source>
        <dbReference type="EMBL" id="GBP84978.1"/>
    </source>
</evidence>
<evidence type="ECO:0000313" key="3">
    <source>
        <dbReference type="Proteomes" id="UP000299102"/>
    </source>
</evidence>
<feature type="compositionally biased region" description="Basic and acidic residues" evidence="1">
    <location>
        <begin position="58"/>
        <end position="70"/>
    </location>
</feature>
<reference evidence="2 3" key="1">
    <citation type="journal article" date="2019" name="Commun. Biol.">
        <title>The bagworm genome reveals a unique fibroin gene that provides high tensile strength.</title>
        <authorList>
            <person name="Kono N."/>
            <person name="Nakamura H."/>
            <person name="Ohtoshi R."/>
            <person name="Tomita M."/>
            <person name="Numata K."/>
            <person name="Arakawa K."/>
        </authorList>
    </citation>
    <scope>NUCLEOTIDE SEQUENCE [LARGE SCALE GENOMIC DNA]</scope>
</reference>
<gene>
    <name evidence="2" type="ORF">EVAR_39386_1</name>
</gene>
<protein>
    <submittedName>
        <fullName evidence="2">Uncharacterized protein</fullName>
    </submittedName>
</protein>